<keyword evidence="2" id="KW-1185">Reference proteome</keyword>
<protein>
    <recommendedName>
        <fullName evidence="3">DUF4220 domain-containing protein</fullName>
    </recommendedName>
</protein>
<dbReference type="OrthoDB" id="677977at2759"/>
<comment type="caution">
    <text evidence="1">The sequence shown here is derived from an EMBL/GenBank/DDBJ whole genome shotgun (WGS) entry which is preliminary data.</text>
</comment>
<proteinExistence type="predicted"/>
<name>A0A3L6S2E6_PANMI</name>
<evidence type="ECO:0000313" key="2">
    <source>
        <dbReference type="Proteomes" id="UP000275267"/>
    </source>
</evidence>
<reference evidence="2" key="1">
    <citation type="journal article" date="2019" name="Nat. Commun.">
        <title>The genome of broomcorn millet.</title>
        <authorList>
            <person name="Zou C."/>
            <person name="Miki D."/>
            <person name="Li D."/>
            <person name="Tang Q."/>
            <person name="Xiao L."/>
            <person name="Rajput S."/>
            <person name="Deng P."/>
            <person name="Jia W."/>
            <person name="Huang R."/>
            <person name="Zhang M."/>
            <person name="Sun Y."/>
            <person name="Hu J."/>
            <person name="Fu X."/>
            <person name="Schnable P.S."/>
            <person name="Li F."/>
            <person name="Zhang H."/>
            <person name="Feng B."/>
            <person name="Zhu X."/>
            <person name="Liu R."/>
            <person name="Schnable J.C."/>
            <person name="Zhu J.-K."/>
            <person name="Zhang H."/>
        </authorList>
    </citation>
    <scope>NUCLEOTIDE SEQUENCE [LARGE SCALE GENOMIC DNA]</scope>
</reference>
<dbReference type="STRING" id="4540.A0A3L6S2E6"/>
<dbReference type="AlphaFoldDB" id="A0A3L6S2E6"/>
<dbReference type="EMBL" id="PQIB02000006">
    <property type="protein sequence ID" value="RLN13110.1"/>
    <property type="molecule type" value="Genomic_DNA"/>
</dbReference>
<dbReference type="PANTHER" id="PTHR31325">
    <property type="entry name" value="OS01G0798800 PROTEIN-RELATED"/>
    <property type="match status" value="1"/>
</dbReference>
<accession>A0A3L6S2E6</accession>
<evidence type="ECO:0000313" key="1">
    <source>
        <dbReference type="EMBL" id="RLN13110.1"/>
    </source>
</evidence>
<gene>
    <name evidence="1" type="ORF">C2845_PM09G23180</name>
</gene>
<sequence length="403" mass="45398">MAQLQQLGGESQNTPPALVVMGEDNVQVEKQPHGYSFKEMPPNNGDTRRLMMTLDKVSHQLDEDIGMFQSSTARRPEASDDKINKHKDLCFSFALFKLLRCRFAKYTTLEAGFVNTMSLYLVLVVLVLAETRDIVSFLCSNWTKISLIYHYHTNQASWQRSRIMKKCIGSVLKLRRCKLLNTWDNKMKQCSIPVPHPRKITRILLHVRRFLCLSDRKTKIKIPTAVKTAIFDALKDEESLVVCEEEGSLKHIMPPSSPTPCSGAGDISGKRPAYTILAWHVATSIYEVGHHSQQASHPEADLQGHKIAATHLSRYCAYLVAYCPDLLPDDARWCESLYCDVKKGYASHVLSETPAGGAVEYQRLVQLLSEDTNHEVLKDGARLGKKLVESETGWEALSPSGRR</sequence>
<organism evidence="1 2">
    <name type="scientific">Panicum miliaceum</name>
    <name type="common">Proso millet</name>
    <name type="synonym">Broomcorn millet</name>
    <dbReference type="NCBI Taxonomy" id="4540"/>
    <lineage>
        <taxon>Eukaryota</taxon>
        <taxon>Viridiplantae</taxon>
        <taxon>Streptophyta</taxon>
        <taxon>Embryophyta</taxon>
        <taxon>Tracheophyta</taxon>
        <taxon>Spermatophyta</taxon>
        <taxon>Magnoliopsida</taxon>
        <taxon>Liliopsida</taxon>
        <taxon>Poales</taxon>
        <taxon>Poaceae</taxon>
        <taxon>PACMAD clade</taxon>
        <taxon>Panicoideae</taxon>
        <taxon>Panicodae</taxon>
        <taxon>Paniceae</taxon>
        <taxon>Panicinae</taxon>
        <taxon>Panicum</taxon>
        <taxon>Panicum sect. Panicum</taxon>
    </lineage>
</organism>
<evidence type="ECO:0008006" key="3">
    <source>
        <dbReference type="Google" id="ProtNLM"/>
    </source>
</evidence>
<dbReference type="Proteomes" id="UP000275267">
    <property type="component" value="Unassembled WGS sequence"/>
</dbReference>